<evidence type="ECO:0000313" key="2">
    <source>
        <dbReference type="Proteomes" id="UP000291778"/>
    </source>
</evidence>
<comment type="caution">
    <text evidence="1">The sequence shown here is derived from an EMBL/GenBank/DDBJ whole genome shotgun (WGS) entry which is preliminary data.</text>
</comment>
<feature type="non-terminal residue" evidence="1">
    <location>
        <position position="32"/>
    </location>
</feature>
<proteinExistence type="predicted"/>
<sequence length="32" mass="3777">MYAREYRSTRPHKAIFFHLSCLTLICSAQVYA</sequence>
<dbReference type="EMBL" id="SERV01000142">
    <property type="protein sequence ID" value="RYL71793.1"/>
    <property type="molecule type" value="Genomic_DNA"/>
</dbReference>
<evidence type="ECO:0000313" key="1">
    <source>
        <dbReference type="EMBL" id="RYL71793.1"/>
    </source>
</evidence>
<dbReference type="AlphaFoldDB" id="A0A4Q4HS65"/>
<protein>
    <submittedName>
        <fullName evidence="1">Salmochelin siderophore protein IroE</fullName>
    </submittedName>
</protein>
<name>A0A4Q4HS65_ECOLX</name>
<reference evidence="1 2" key="1">
    <citation type="submission" date="2019-02" db="EMBL/GenBank/DDBJ databases">
        <authorList>
            <person name="Slukin P."/>
            <person name="Fursova N."/>
            <person name="Ermolenko Z."/>
            <person name="Mayskaya N."/>
            <person name="Kislichkina A."/>
            <person name="Mukhina T."/>
            <person name="Sizova A."/>
            <person name="Bogun A."/>
        </authorList>
    </citation>
    <scope>NUCLEOTIDE SEQUENCE [LARGE SCALE GENOMIC DNA]</scope>
    <source>
        <strain evidence="2">SCPM-O-B-8431(U15)</strain>
    </source>
</reference>
<dbReference type="Proteomes" id="UP000291778">
    <property type="component" value="Unassembled WGS sequence"/>
</dbReference>
<gene>
    <name evidence="1" type="ORF">EWK56_27550</name>
</gene>
<accession>A0A4Q4HS65</accession>
<organism evidence="1 2">
    <name type="scientific">Escherichia coli</name>
    <dbReference type="NCBI Taxonomy" id="562"/>
    <lineage>
        <taxon>Bacteria</taxon>
        <taxon>Pseudomonadati</taxon>
        <taxon>Pseudomonadota</taxon>
        <taxon>Gammaproteobacteria</taxon>
        <taxon>Enterobacterales</taxon>
        <taxon>Enterobacteriaceae</taxon>
        <taxon>Escherichia</taxon>
    </lineage>
</organism>